<reference evidence="2" key="2">
    <citation type="submission" date="2023-07" db="EMBL/GenBank/DDBJ databases">
        <authorList>
            <person name="Sun H."/>
        </authorList>
    </citation>
    <scope>NUCLEOTIDE SEQUENCE</scope>
    <source>
        <strain evidence="2">05753</strain>
    </source>
</reference>
<feature type="region of interest" description="Disordered" evidence="1">
    <location>
        <begin position="55"/>
        <end position="80"/>
    </location>
</feature>
<organism evidence="2 3">
    <name type="scientific">Rhizobium oryzicola</name>
    <dbReference type="NCBI Taxonomy" id="1232668"/>
    <lineage>
        <taxon>Bacteria</taxon>
        <taxon>Pseudomonadati</taxon>
        <taxon>Pseudomonadota</taxon>
        <taxon>Alphaproteobacteria</taxon>
        <taxon>Hyphomicrobiales</taxon>
        <taxon>Rhizobiaceae</taxon>
        <taxon>Rhizobium/Agrobacterium group</taxon>
        <taxon>Rhizobium</taxon>
    </lineage>
</organism>
<protein>
    <submittedName>
        <fullName evidence="2">Type II toxin-antitoxin system VapB family antitoxin</fullName>
    </submittedName>
</protein>
<name>A0ABT8SX83_9HYPH</name>
<reference evidence="2" key="1">
    <citation type="journal article" date="2015" name="Int. J. Syst. Evol. Microbiol.">
        <title>Rhizobium oryzicola sp. nov., potential plant-growth-promoting endophytic bacteria isolated from rice roots.</title>
        <authorList>
            <person name="Zhang X.X."/>
            <person name="Gao J.S."/>
            <person name="Cao Y.H."/>
            <person name="Sheirdil R.A."/>
            <person name="Wang X.C."/>
            <person name="Zhang L."/>
        </authorList>
    </citation>
    <scope>NUCLEOTIDE SEQUENCE</scope>
    <source>
        <strain evidence="2">05753</strain>
    </source>
</reference>
<comment type="caution">
    <text evidence="2">The sequence shown here is derived from an EMBL/GenBank/DDBJ whole genome shotgun (WGS) entry which is preliminary data.</text>
</comment>
<evidence type="ECO:0000313" key="3">
    <source>
        <dbReference type="Proteomes" id="UP001169006"/>
    </source>
</evidence>
<gene>
    <name evidence="2" type="ORF">Q2T52_09145</name>
</gene>
<keyword evidence="3" id="KW-1185">Reference proteome</keyword>
<dbReference type="EMBL" id="JAUKWQ010000002">
    <property type="protein sequence ID" value="MDO1582262.1"/>
    <property type="molecule type" value="Genomic_DNA"/>
</dbReference>
<accession>A0ABT8SX83</accession>
<proteinExistence type="predicted"/>
<dbReference type="RefSeq" id="WP_302076402.1">
    <property type="nucleotide sequence ID" value="NZ_JAUKWQ010000002.1"/>
</dbReference>
<evidence type="ECO:0000256" key="1">
    <source>
        <dbReference type="SAM" id="MobiDB-lite"/>
    </source>
</evidence>
<evidence type="ECO:0000313" key="2">
    <source>
        <dbReference type="EMBL" id="MDO1582262.1"/>
    </source>
</evidence>
<sequence length="80" mass="9063">MPLFVRNDEIVALTEELQALLHAPTKTEALRLALRNEIARAKAKVPLRDRLRQARKTADDIGPSNPAFDHKSFSDELWGE</sequence>
<dbReference type="InterPro" id="IPR011660">
    <property type="entry name" value="VapB-like"/>
</dbReference>
<dbReference type="Pfam" id="PF07704">
    <property type="entry name" value="PSK_trans_fac"/>
    <property type="match status" value="1"/>
</dbReference>
<dbReference type="Proteomes" id="UP001169006">
    <property type="component" value="Unassembled WGS sequence"/>
</dbReference>